<keyword evidence="2" id="KW-1185">Reference proteome</keyword>
<dbReference type="AlphaFoldDB" id="A0ABD1HGD3"/>
<reference evidence="1 2" key="1">
    <citation type="submission" date="2024-06" db="EMBL/GenBank/DDBJ databases">
        <title>A chromosome level genome sequence of Diviner's sage (Salvia divinorum).</title>
        <authorList>
            <person name="Ford S.A."/>
            <person name="Ro D.-K."/>
            <person name="Ness R.W."/>
            <person name="Phillips M.A."/>
        </authorList>
    </citation>
    <scope>NUCLEOTIDE SEQUENCE [LARGE SCALE GENOMIC DNA]</scope>
    <source>
        <strain evidence="1">SAF-2024a</strain>
        <tissue evidence="1">Leaf</tissue>
    </source>
</reference>
<dbReference type="Proteomes" id="UP001567538">
    <property type="component" value="Unassembled WGS sequence"/>
</dbReference>
<gene>
    <name evidence="1" type="ORF">AAHA92_11209</name>
</gene>
<evidence type="ECO:0000313" key="2">
    <source>
        <dbReference type="Proteomes" id="UP001567538"/>
    </source>
</evidence>
<comment type="caution">
    <text evidence="1">The sequence shown here is derived from an EMBL/GenBank/DDBJ whole genome shotgun (WGS) entry which is preliminary data.</text>
</comment>
<sequence length="71" mass="7823">MKITSKVCQVDRAAGRRWCCRCGVSVGGLAGQEPRGALRQQLIPSSSSLRFPDLQLKSCEIKDLVSDCLNW</sequence>
<proteinExistence type="predicted"/>
<evidence type="ECO:0000313" key="1">
    <source>
        <dbReference type="EMBL" id="KAL1555475.1"/>
    </source>
</evidence>
<protein>
    <submittedName>
        <fullName evidence="1">Uncharacterized protein</fullName>
    </submittedName>
</protein>
<accession>A0ABD1HGD3</accession>
<dbReference type="EMBL" id="JBEAFC010000005">
    <property type="protein sequence ID" value="KAL1555475.1"/>
    <property type="molecule type" value="Genomic_DNA"/>
</dbReference>
<organism evidence="1 2">
    <name type="scientific">Salvia divinorum</name>
    <name type="common">Maria pastora</name>
    <name type="synonym">Diviner's sage</name>
    <dbReference type="NCBI Taxonomy" id="28513"/>
    <lineage>
        <taxon>Eukaryota</taxon>
        <taxon>Viridiplantae</taxon>
        <taxon>Streptophyta</taxon>
        <taxon>Embryophyta</taxon>
        <taxon>Tracheophyta</taxon>
        <taxon>Spermatophyta</taxon>
        <taxon>Magnoliopsida</taxon>
        <taxon>eudicotyledons</taxon>
        <taxon>Gunneridae</taxon>
        <taxon>Pentapetalae</taxon>
        <taxon>asterids</taxon>
        <taxon>lamiids</taxon>
        <taxon>Lamiales</taxon>
        <taxon>Lamiaceae</taxon>
        <taxon>Nepetoideae</taxon>
        <taxon>Mentheae</taxon>
        <taxon>Salviinae</taxon>
        <taxon>Salvia</taxon>
        <taxon>Salvia subgen. Calosphace</taxon>
    </lineage>
</organism>
<name>A0ABD1HGD3_SALDI</name>